<dbReference type="Proteomes" id="UP000789901">
    <property type="component" value="Unassembled WGS sequence"/>
</dbReference>
<accession>A0ABN7WYM7</accession>
<feature type="region of interest" description="Disordered" evidence="2">
    <location>
        <begin position="1"/>
        <end position="23"/>
    </location>
</feature>
<evidence type="ECO:0000313" key="3">
    <source>
        <dbReference type="EMBL" id="CAG8843924.1"/>
    </source>
</evidence>
<feature type="non-terminal residue" evidence="3">
    <location>
        <position position="1"/>
    </location>
</feature>
<comment type="caution">
    <text evidence="3">The sequence shown here is derived from an EMBL/GenBank/DDBJ whole genome shotgun (WGS) entry which is preliminary data.</text>
</comment>
<proteinExistence type="predicted"/>
<name>A0ABN7WYM7_GIGMA</name>
<evidence type="ECO:0000256" key="1">
    <source>
        <dbReference type="SAM" id="Coils"/>
    </source>
</evidence>
<organism evidence="3 4">
    <name type="scientific">Gigaspora margarita</name>
    <dbReference type="NCBI Taxonomy" id="4874"/>
    <lineage>
        <taxon>Eukaryota</taxon>
        <taxon>Fungi</taxon>
        <taxon>Fungi incertae sedis</taxon>
        <taxon>Mucoromycota</taxon>
        <taxon>Glomeromycotina</taxon>
        <taxon>Glomeromycetes</taxon>
        <taxon>Diversisporales</taxon>
        <taxon>Gigasporaceae</taxon>
        <taxon>Gigaspora</taxon>
    </lineage>
</organism>
<feature type="non-terminal residue" evidence="3">
    <location>
        <position position="373"/>
    </location>
</feature>
<dbReference type="EMBL" id="CAJVQB010074018">
    <property type="protein sequence ID" value="CAG8843924.1"/>
    <property type="molecule type" value="Genomic_DNA"/>
</dbReference>
<gene>
    <name evidence="3" type="ORF">GMARGA_LOCUS36803</name>
</gene>
<evidence type="ECO:0000256" key="2">
    <source>
        <dbReference type="SAM" id="MobiDB-lite"/>
    </source>
</evidence>
<evidence type="ECO:0000313" key="4">
    <source>
        <dbReference type="Proteomes" id="UP000789901"/>
    </source>
</evidence>
<feature type="coiled-coil region" evidence="1">
    <location>
        <begin position="335"/>
        <end position="362"/>
    </location>
</feature>
<reference evidence="3 4" key="1">
    <citation type="submission" date="2021-06" db="EMBL/GenBank/DDBJ databases">
        <authorList>
            <person name="Kallberg Y."/>
            <person name="Tangrot J."/>
            <person name="Rosling A."/>
        </authorList>
    </citation>
    <scope>NUCLEOTIDE SEQUENCE [LARGE SCALE GENOMIC DNA]</scope>
    <source>
        <strain evidence="3 4">120-4 pot B 10/14</strain>
    </source>
</reference>
<protein>
    <submittedName>
        <fullName evidence="3">41848_t:CDS:1</fullName>
    </submittedName>
</protein>
<sequence>KLSKQAKNTNIDEDAENEVAREKDEGTKIELSEAIKMLQKFFMKENISQTMDHMKKLMLFICYLLASLHNLKINMFKFDIANYLDLVGTSNKGINMIANLSVTLTARSVNRNKRRISNAYKKYTGIVDYELIVRHLDERFIVNFGVPYYFHSQDSKKICSEDELIDRLMVHSYNDRIENKTNNQHIWDSILFDFIKNNLKAEQLWIEAHCIFQNRKDNAFRQYFVNLIKYSHALKKLDTLSQKCSKHLLDMFSKIYQSCFKYSSIINVSSDDIYSYKLPSLGYKISDCYFPQRFVTAKKPNGIVLACRHGYHNHCLQICQFKCLRYLEYLNDKIIENINMLMKSLKKKLDEKESDLEDVGTIVDDNSDNADDI</sequence>
<keyword evidence="4" id="KW-1185">Reference proteome</keyword>
<keyword evidence="1" id="KW-0175">Coiled coil</keyword>